<reference evidence="2" key="1">
    <citation type="journal article" date="2019" name="Int. J. Syst. Evol. Microbiol.">
        <title>The Global Catalogue of Microorganisms (GCM) 10K type strain sequencing project: providing services to taxonomists for standard genome sequencing and annotation.</title>
        <authorList>
            <consortium name="The Broad Institute Genomics Platform"/>
            <consortium name="The Broad Institute Genome Sequencing Center for Infectious Disease"/>
            <person name="Wu L."/>
            <person name="Ma J."/>
        </authorList>
    </citation>
    <scope>NUCLEOTIDE SEQUENCE [LARGE SCALE GENOMIC DNA]</scope>
    <source>
        <strain evidence="2">CCUG 49452</strain>
    </source>
</reference>
<proteinExistence type="predicted"/>
<accession>A0ABV9QAD4</accession>
<dbReference type="Proteomes" id="UP001596001">
    <property type="component" value="Unassembled WGS sequence"/>
</dbReference>
<dbReference type="EMBL" id="JBHSHJ010000002">
    <property type="protein sequence ID" value="MFC4788028.1"/>
    <property type="molecule type" value="Genomic_DNA"/>
</dbReference>
<keyword evidence="2" id="KW-1185">Reference proteome</keyword>
<name>A0ABV9QAD4_9BURK</name>
<dbReference type="RefSeq" id="WP_382430055.1">
    <property type="nucleotide sequence ID" value="NZ_JBHSHJ010000002.1"/>
</dbReference>
<organism evidence="1 2">
    <name type="scientific">Giesbergeria sinuosa</name>
    <dbReference type="NCBI Taxonomy" id="80883"/>
    <lineage>
        <taxon>Bacteria</taxon>
        <taxon>Pseudomonadati</taxon>
        <taxon>Pseudomonadota</taxon>
        <taxon>Betaproteobacteria</taxon>
        <taxon>Burkholderiales</taxon>
        <taxon>Comamonadaceae</taxon>
        <taxon>Giesbergeria</taxon>
    </lineage>
</organism>
<dbReference type="Pfam" id="PF07793">
    <property type="entry name" value="DUF1631"/>
    <property type="match status" value="2"/>
</dbReference>
<dbReference type="InterPro" id="IPR012434">
    <property type="entry name" value="DUF1631"/>
</dbReference>
<protein>
    <submittedName>
        <fullName evidence="1">DUF1631 family protein</fullName>
    </submittedName>
</protein>
<sequence>MSVPVSNAQSILQDCVIKAVREGETLMAQLLAAASQSLNDQAQSSTQGPQERQQAADALRLLLLQESALLRAYPLALLECFAQDRNAGNDLPSPPKASGIDFGSLSLVDEKEQEAQVERVRAQQQVSHVAEAVLSELNALVSAAQGLHRVQAERNPLRPENYIRALQQALNQRVEVPDAVRATWMQHLLPVLGAALIPGYQQAVQTLRQQGIEPVGYGVVSSRPSHLSAHHSGMAAMTQSHYGAGLASGQGHLHTDWPQATATHAEAQEDALTASILHQLLQGGVDPYSGLQVGWEPAPPPATDDGLMPAPDVAWQAGDVVARMMDNIAQDARLLPTVRKTLQDMGPAIGQLAGHDAAFFSNPLHPARRLLDEITERSLTFTTENQTGFSRFIGLLHQLNHHLLQQDTRQAAPFATALQRLETVWAQWQQQEQQQRQAAAQVAEQANSHQHLTSEIASNIRKLPDTGHVPTEVMGFATGLWTQVIAQAQLEQPDSGDGDPHGYLALIPLLFWSVRPNMPPDEREQIAQAVPQMISTLQKGLQDIGRPRMETERFLARLQRLHQQTLAVARPVSAPVASSRPALAAHTQHHEPLGKPDIDLDAGPDIDIELDSVYGTPAELMDATAPATTPVLAHDDFPTGTWVELHGNRKVVRTQLTWASPKGTLFLFTAADGSTQSMTRRMRDRLLTEGAMRILTAGP</sequence>
<comment type="caution">
    <text evidence="1">The sequence shown here is derived from an EMBL/GenBank/DDBJ whole genome shotgun (WGS) entry which is preliminary data.</text>
</comment>
<evidence type="ECO:0000313" key="1">
    <source>
        <dbReference type="EMBL" id="MFC4788028.1"/>
    </source>
</evidence>
<gene>
    <name evidence="1" type="ORF">ACFO6X_03370</name>
</gene>
<evidence type="ECO:0000313" key="2">
    <source>
        <dbReference type="Proteomes" id="UP001596001"/>
    </source>
</evidence>